<dbReference type="Pfam" id="PF01553">
    <property type="entry name" value="Acyltransferase"/>
    <property type="match status" value="1"/>
</dbReference>
<dbReference type="STRING" id="381306.AN478_12580"/>
<feature type="domain" description="Phospholipid/glycerol acyltransferase" evidence="4">
    <location>
        <begin position="46"/>
        <end position="158"/>
    </location>
</feature>
<dbReference type="SMART" id="SM00563">
    <property type="entry name" value="PlsC"/>
    <property type="match status" value="1"/>
</dbReference>
<keyword evidence="6" id="KW-1185">Reference proteome</keyword>
<dbReference type="PANTHER" id="PTHR10434:SF11">
    <property type="entry name" value="1-ACYL-SN-GLYCEROL-3-PHOSPHATE ACYLTRANSFERASE"/>
    <property type="match status" value="1"/>
</dbReference>
<comment type="pathway">
    <text evidence="1">Lipid metabolism.</text>
</comment>
<evidence type="ECO:0000256" key="3">
    <source>
        <dbReference type="ARBA" id="ARBA00023315"/>
    </source>
</evidence>
<keyword evidence="3 5" id="KW-0012">Acyltransferase</keyword>
<proteinExistence type="predicted"/>
<gene>
    <name evidence="5" type="ORF">SAMN05661077_0340</name>
</gene>
<evidence type="ECO:0000313" key="6">
    <source>
        <dbReference type="Proteomes" id="UP000183104"/>
    </source>
</evidence>
<evidence type="ECO:0000256" key="1">
    <source>
        <dbReference type="ARBA" id="ARBA00005189"/>
    </source>
</evidence>
<dbReference type="EMBL" id="FMUN01000001">
    <property type="protein sequence ID" value="SCX77003.1"/>
    <property type="molecule type" value="Genomic_DNA"/>
</dbReference>
<dbReference type="AlphaFoldDB" id="A0A1G5AGI9"/>
<dbReference type="GO" id="GO:0006654">
    <property type="term" value="P:phosphatidic acid biosynthetic process"/>
    <property type="evidence" value="ECO:0007669"/>
    <property type="project" value="TreeGrafter"/>
</dbReference>
<reference evidence="6" key="1">
    <citation type="submission" date="2016-10" db="EMBL/GenBank/DDBJ databases">
        <authorList>
            <person name="Varghese N."/>
        </authorList>
    </citation>
    <scope>NUCLEOTIDE SEQUENCE [LARGE SCALE GENOMIC DNA]</scope>
    <source>
        <strain evidence="6">HL 19</strain>
    </source>
</reference>
<name>A0A1G5AGI9_9GAMM</name>
<dbReference type="GO" id="GO:0005886">
    <property type="term" value="C:plasma membrane"/>
    <property type="evidence" value="ECO:0007669"/>
    <property type="project" value="TreeGrafter"/>
</dbReference>
<dbReference type="SUPFAM" id="SSF69593">
    <property type="entry name" value="Glycerol-3-phosphate (1)-acyltransferase"/>
    <property type="match status" value="1"/>
</dbReference>
<dbReference type="InterPro" id="IPR002123">
    <property type="entry name" value="Plipid/glycerol_acylTrfase"/>
</dbReference>
<dbReference type="OrthoDB" id="319710at2"/>
<dbReference type="GO" id="GO:0003841">
    <property type="term" value="F:1-acylglycerol-3-phosphate O-acyltransferase activity"/>
    <property type="evidence" value="ECO:0007669"/>
    <property type="project" value="TreeGrafter"/>
</dbReference>
<keyword evidence="2 5" id="KW-0808">Transferase</keyword>
<accession>A0A1G5AGI9</accession>
<organism evidence="5 6">
    <name type="scientific">Thiohalorhabdus denitrificans</name>
    <dbReference type="NCBI Taxonomy" id="381306"/>
    <lineage>
        <taxon>Bacteria</taxon>
        <taxon>Pseudomonadati</taxon>
        <taxon>Pseudomonadota</taxon>
        <taxon>Gammaproteobacteria</taxon>
        <taxon>Thiohalorhabdales</taxon>
        <taxon>Thiohalorhabdaceae</taxon>
        <taxon>Thiohalorhabdus</taxon>
    </lineage>
</organism>
<dbReference type="PANTHER" id="PTHR10434">
    <property type="entry name" value="1-ACYL-SN-GLYCEROL-3-PHOSPHATE ACYLTRANSFERASE"/>
    <property type="match status" value="1"/>
</dbReference>
<evidence type="ECO:0000256" key="2">
    <source>
        <dbReference type="ARBA" id="ARBA00022679"/>
    </source>
</evidence>
<evidence type="ECO:0000259" key="4">
    <source>
        <dbReference type="SMART" id="SM00563"/>
    </source>
</evidence>
<evidence type="ECO:0000313" key="5">
    <source>
        <dbReference type="EMBL" id="SCX77003.1"/>
    </source>
</evidence>
<dbReference type="CDD" id="cd07989">
    <property type="entry name" value="LPLAT_AGPAT-like"/>
    <property type="match status" value="1"/>
</dbReference>
<dbReference type="Proteomes" id="UP000183104">
    <property type="component" value="Unassembled WGS sequence"/>
</dbReference>
<protein>
    <submittedName>
        <fullName evidence="5">1-acyl-sn-glycerol-3-phosphate acyltransferase</fullName>
    </submittedName>
</protein>
<sequence>MSSMLPDHTRDWPLWARLLHGAIRAYCRFFHRLRAEASTLPETGPALLAANHHAGPDPLFLVATNRRLISFMIAMEYYRVGALTWLYDKAGCVPVKRVRPTASSLRGVLDRLDQGRVVGIFPEGGIHPPEERVHPKAGIAMLALESGAPVFPVHVDGIRQLPGHDLKTFLRPRRVRVRYGPAVDLEDLRSRYAGDRDRALLNEAARRIVDAIYALPR</sequence>